<dbReference type="GO" id="GO:0006310">
    <property type="term" value="P:DNA recombination"/>
    <property type="evidence" value="ECO:0007669"/>
    <property type="project" value="UniProtKB-KW"/>
</dbReference>
<dbReference type="PANTHER" id="PTHR10948:SF23">
    <property type="entry name" value="TRANSPOSASE INSI FOR INSERTION SEQUENCE ELEMENT IS30A-RELATED"/>
    <property type="match status" value="1"/>
</dbReference>
<keyword evidence="5" id="KW-1185">Reference proteome</keyword>
<reference evidence="4 5" key="1">
    <citation type="submission" date="2019-03" db="EMBL/GenBank/DDBJ databases">
        <title>Subsurface microbial communities from deep shales in Ohio and West Virginia, USA.</title>
        <authorList>
            <person name="Wrighton K."/>
        </authorList>
    </citation>
    <scope>NUCLEOTIDE SEQUENCE [LARGE SCALE GENOMIC DNA]</scope>
    <source>
        <strain evidence="4 5">MSL 6dP</strain>
    </source>
</reference>
<dbReference type="InterPro" id="IPR036397">
    <property type="entry name" value="RNaseH_sf"/>
</dbReference>
<dbReference type="GO" id="GO:0005829">
    <property type="term" value="C:cytosol"/>
    <property type="evidence" value="ECO:0007669"/>
    <property type="project" value="TreeGrafter"/>
</dbReference>
<dbReference type="PANTHER" id="PTHR10948">
    <property type="entry name" value="TRANSPOSASE"/>
    <property type="match status" value="1"/>
</dbReference>
<evidence type="ECO:0000313" key="4">
    <source>
        <dbReference type="EMBL" id="TDX42353.1"/>
    </source>
</evidence>
<dbReference type="GO" id="GO:0003676">
    <property type="term" value="F:nucleic acid binding"/>
    <property type="evidence" value="ECO:0007669"/>
    <property type="project" value="InterPro"/>
</dbReference>
<evidence type="ECO:0000259" key="3">
    <source>
        <dbReference type="PROSITE" id="PS50994"/>
    </source>
</evidence>
<feature type="domain" description="Integrase catalytic" evidence="3">
    <location>
        <begin position="180"/>
        <end position="354"/>
    </location>
</feature>
<keyword evidence="1" id="KW-0233">DNA recombination</keyword>
<feature type="region of interest" description="Disordered" evidence="2">
    <location>
        <begin position="159"/>
        <end position="188"/>
    </location>
</feature>
<dbReference type="Pfam" id="PF13936">
    <property type="entry name" value="HTH_38"/>
    <property type="match status" value="1"/>
</dbReference>
<dbReference type="GO" id="GO:0032196">
    <property type="term" value="P:transposition"/>
    <property type="evidence" value="ECO:0007669"/>
    <property type="project" value="TreeGrafter"/>
</dbReference>
<dbReference type="GO" id="GO:0004803">
    <property type="term" value="F:transposase activity"/>
    <property type="evidence" value="ECO:0007669"/>
    <property type="project" value="TreeGrafter"/>
</dbReference>
<dbReference type="Pfam" id="PF00665">
    <property type="entry name" value="rve"/>
    <property type="match status" value="1"/>
</dbReference>
<sequence>MCQHNYNRKSKKGKHLTLEDRKIIEHLYNIQGKKDKEIAKELGKHRTTISRELKKGKLKLLNSDYTTRIEYDAEIAQKVYDKNATAKGSKIKIAKEHELARFIERKIKQDKWSPEVIANQIQEDERFQIKLHWKTIYNYIDKGILMVNRDELVYGNYKKSKGTKRQEKESTKRRKDGRRISDRPEEANKRTELGHWEMDLVEGKKGKGEPFLLVLTERYSRKEIIEKIPNKSQEAVINGLDRIERRIGVRRFRELFKTITTDNGREFYDYEGIETSFIGSNIPRTSHYYADAYCSWQRGSNENLNKMIRRFLPKGSSFKDVSRSEIKRIEKWMNSYPRKMFDFKTSNEVFENKLKVA</sequence>
<dbReference type="Gene3D" id="3.30.420.10">
    <property type="entry name" value="Ribonuclease H-like superfamily/Ribonuclease H"/>
    <property type="match status" value="1"/>
</dbReference>
<dbReference type="SUPFAM" id="SSF53098">
    <property type="entry name" value="Ribonuclease H-like"/>
    <property type="match status" value="1"/>
</dbReference>
<dbReference type="InterPro" id="IPR053392">
    <property type="entry name" value="Transposase_IS30-like"/>
</dbReference>
<evidence type="ECO:0000313" key="5">
    <source>
        <dbReference type="Proteomes" id="UP000295832"/>
    </source>
</evidence>
<dbReference type="InterPro" id="IPR025246">
    <property type="entry name" value="IS30-like_HTH"/>
</dbReference>
<evidence type="ECO:0000256" key="2">
    <source>
        <dbReference type="SAM" id="MobiDB-lite"/>
    </source>
</evidence>
<dbReference type="NCBIfam" id="NF033563">
    <property type="entry name" value="transpos_IS30"/>
    <property type="match status" value="1"/>
</dbReference>
<dbReference type="RefSeq" id="WP_134119324.1">
    <property type="nucleotide sequence ID" value="NZ_SOEG01000082.1"/>
</dbReference>
<proteinExistence type="predicted"/>
<evidence type="ECO:0000256" key="1">
    <source>
        <dbReference type="ARBA" id="ARBA00023172"/>
    </source>
</evidence>
<gene>
    <name evidence="4" type="ORF">C7959_1821</name>
</gene>
<dbReference type="InterPro" id="IPR051917">
    <property type="entry name" value="Transposase-Integrase"/>
</dbReference>
<dbReference type="EMBL" id="SOEG01000082">
    <property type="protein sequence ID" value="TDX42353.1"/>
    <property type="molecule type" value="Genomic_DNA"/>
</dbReference>
<dbReference type="AlphaFoldDB" id="A0A4R8GK78"/>
<dbReference type="InterPro" id="IPR001584">
    <property type="entry name" value="Integrase_cat-core"/>
</dbReference>
<dbReference type="Gene3D" id="1.10.10.60">
    <property type="entry name" value="Homeodomain-like"/>
    <property type="match status" value="1"/>
</dbReference>
<protein>
    <submittedName>
        <fullName evidence="4">IS30 family transposase</fullName>
    </submittedName>
</protein>
<accession>A0A4R8GK78</accession>
<comment type="caution">
    <text evidence="4">The sequence shown here is derived from an EMBL/GenBank/DDBJ whole genome shotgun (WGS) entry which is preliminary data.</text>
</comment>
<dbReference type="PROSITE" id="PS50994">
    <property type="entry name" value="INTEGRASE"/>
    <property type="match status" value="1"/>
</dbReference>
<dbReference type="GO" id="GO:0015074">
    <property type="term" value="P:DNA integration"/>
    <property type="evidence" value="ECO:0007669"/>
    <property type="project" value="InterPro"/>
</dbReference>
<name>A0A4R8GK78_9FIRM</name>
<dbReference type="Proteomes" id="UP000295832">
    <property type="component" value="Unassembled WGS sequence"/>
</dbReference>
<feature type="compositionally biased region" description="Basic and acidic residues" evidence="2">
    <location>
        <begin position="178"/>
        <end position="188"/>
    </location>
</feature>
<organism evidence="4 5">
    <name type="scientific">Orenia marismortui</name>
    <dbReference type="NCBI Taxonomy" id="46469"/>
    <lineage>
        <taxon>Bacteria</taxon>
        <taxon>Bacillati</taxon>
        <taxon>Bacillota</taxon>
        <taxon>Clostridia</taxon>
        <taxon>Halanaerobiales</taxon>
        <taxon>Halobacteroidaceae</taxon>
        <taxon>Orenia</taxon>
    </lineage>
</organism>
<dbReference type="InterPro" id="IPR012337">
    <property type="entry name" value="RNaseH-like_sf"/>
</dbReference>